<name>E4T5L1_PALPW</name>
<dbReference type="STRING" id="694427.Palpr_1866"/>
<evidence type="ECO:0000259" key="11">
    <source>
        <dbReference type="PROSITE" id="PS50110"/>
    </source>
</evidence>
<dbReference type="SUPFAM" id="SSF52172">
    <property type="entry name" value="CheY-like"/>
    <property type="match status" value="1"/>
</dbReference>
<dbReference type="Gene3D" id="3.40.50.2300">
    <property type="match status" value="1"/>
</dbReference>
<feature type="domain" description="HTH araC/xylS-type" evidence="9">
    <location>
        <begin position="1181"/>
        <end position="1279"/>
    </location>
</feature>
<proteinExistence type="predicted"/>
<dbReference type="SUPFAM" id="SSF47384">
    <property type="entry name" value="Homodimeric domain of signal transducing histidine kinase"/>
    <property type="match status" value="1"/>
</dbReference>
<keyword evidence="8" id="KW-0812">Transmembrane</keyword>
<protein>
    <recommendedName>
        <fullName evidence="2">histidine kinase</fullName>
        <ecNumber evidence="2">2.7.13.3</ecNumber>
    </recommendedName>
</protein>
<dbReference type="CDD" id="cd00082">
    <property type="entry name" value="HisKA"/>
    <property type="match status" value="1"/>
</dbReference>
<dbReference type="InterPro" id="IPR018062">
    <property type="entry name" value="HTH_AraC-typ_CS"/>
</dbReference>
<evidence type="ECO:0000313" key="13">
    <source>
        <dbReference type="Proteomes" id="UP000008718"/>
    </source>
</evidence>
<dbReference type="EMBL" id="CP002345">
    <property type="protein sequence ID" value="ADQ80005.1"/>
    <property type="molecule type" value="Genomic_DNA"/>
</dbReference>
<gene>
    <name evidence="12" type="ordered locus">Palpr_1866</name>
</gene>
<dbReference type="Pfam" id="PF12833">
    <property type="entry name" value="HTH_18"/>
    <property type="match status" value="1"/>
</dbReference>
<dbReference type="Proteomes" id="UP000008718">
    <property type="component" value="Chromosome"/>
</dbReference>
<dbReference type="Gene3D" id="3.30.565.10">
    <property type="entry name" value="Histidine kinase-like ATPase, C-terminal domain"/>
    <property type="match status" value="1"/>
</dbReference>
<feature type="domain" description="Histidine kinase" evidence="10">
    <location>
        <begin position="783"/>
        <end position="999"/>
    </location>
</feature>
<dbReference type="SUPFAM" id="SSF63829">
    <property type="entry name" value="Calcium-dependent phosphotriesterase"/>
    <property type="match status" value="2"/>
</dbReference>
<dbReference type="eggNOG" id="COG5002">
    <property type="taxonomic scope" value="Bacteria"/>
</dbReference>
<dbReference type="GO" id="GO:0043565">
    <property type="term" value="F:sequence-specific DNA binding"/>
    <property type="evidence" value="ECO:0007669"/>
    <property type="project" value="InterPro"/>
</dbReference>
<evidence type="ECO:0000259" key="9">
    <source>
        <dbReference type="PROSITE" id="PS01124"/>
    </source>
</evidence>
<dbReference type="InterPro" id="IPR011006">
    <property type="entry name" value="CheY-like_superfamily"/>
</dbReference>
<dbReference type="InterPro" id="IPR013783">
    <property type="entry name" value="Ig-like_fold"/>
</dbReference>
<dbReference type="InterPro" id="IPR036097">
    <property type="entry name" value="HisK_dim/P_sf"/>
</dbReference>
<dbReference type="InterPro" id="IPR005467">
    <property type="entry name" value="His_kinase_dom"/>
</dbReference>
<dbReference type="Pfam" id="PF02518">
    <property type="entry name" value="HATPase_c"/>
    <property type="match status" value="1"/>
</dbReference>
<dbReference type="PRINTS" id="PR00344">
    <property type="entry name" value="BCTRLSENSOR"/>
</dbReference>
<keyword evidence="6" id="KW-0804">Transcription</keyword>
<evidence type="ECO:0000256" key="2">
    <source>
        <dbReference type="ARBA" id="ARBA00012438"/>
    </source>
</evidence>
<dbReference type="eggNOG" id="COG3292">
    <property type="taxonomic scope" value="Bacteria"/>
</dbReference>
<evidence type="ECO:0000259" key="10">
    <source>
        <dbReference type="PROSITE" id="PS50109"/>
    </source>
</evidence>
<dbReference type="OrthoDB" id="717811at2"/>
<dbReference type="RefSeq" id="WP_013445374.1">
    <property type="nucleotide sequence ID" value="NC_014734.1"/>
</dbReference>
<dbReference type="KEGG" id="ppn:Palpr_1866"/>
<dbReference type="SUPFAM" id="SSF46689">
    <property type="entry name" value="Homeodomain-like"/>
    <property type="match status" value="1"/>
</dbReference>
<keyword evidence="5" id="KW-0238">DNA-binding</keyword>
<dbReference type="PROSITE" id="PS50109">
    <property type="entry name" value="HIS_KIN"/>
    <property type="match status" value="1"/>
</dbReference>
<dbReference type="SMART" id="SM00342">
    <property type="entry name" value="HTH_ARAC"/>
    <property type="match status" value="1"/>
</dbReference>
<keyword evidence="4" id="KW-0805">Transcription regulation</keyword>
<evidence type="ECO:0000256" key="6">
    <source>
        <dbReference type="ARBA" id="ARBA00023163"/>
    </source>
</evidence>
<dbReference type="GO" id="GO:0003700">
    <property type="term" value="F:DNA-binding transcription factor activity"/>
    <property type="evidence" value="ECO:0007669"/>
    <property type="project" value="InterPro"/>
</dbReference>
<dbReference type="Gene3D" id="1.10.287.130">
    <property type="match status" value="1"/>
</dbReference>
<keyword evidence="13" id="KW-1185">Reference proteome</keyword>
<dbReference type="SMART" id="SM00448">
    <property type="entry name" value="REC"/>
    <property type="match status" value="1"/>
</dbReference>
<dbReference type="SMART" id="SM00388">
    <property type="entry name" value="HisKA"/>
    <property type="match status" value="1"/>
</dbReference>
<comment type="catalytic activity">
    <reaction evidence="1">
        <text>ATP + protein L-histidine = ADP + protein N-phospho-L-histidine.</text>
        <dbReference type="EC" id="2.7.13.3"/>
    </reaction>
</comment>
<dbReference type="PANTHER" id="PTHR43547:SF2">
    <property type="entry name" value="HYBRID SIGNAL TRANSDUCTION HISTIDINE KINASE C"/>
    <property type="match status" value="1"/>
</dbReference>
<keyword evidence="3 7" id="KW-0597">Phosphoprotein</keyword>
<dbReference type="PANTHER" id="PTHR43547">
    <property type="entry name" value="TWO-COMPONENT HISTIDINE KINASE"/>
    <property type="match status" value="1"/>
</dbReference>
<keyword evidence="8" id="KW-0472">Membrane</keyword>
<dbReference type="Pfam" id="PF07494">
    <property type="entry name" value="Reg_prop"/>
    <property type="match status" value="3"/>
</dbReference>
<dbReference type="Gene3D" id="1.10.10.60">
    <property type="entry name" value="Homeodomain-like"/>
    <property type="match status" value="1"/>
</dbReference>
<dbReference type="InterPro" id="IPR018060">
    <property type="entry name" value="HTH_AraC"/>
</dbReference>
<dbReference type="SUPFAM" id="SSF55874">
    <property type="entry name" value="ATPase domain of HSP90 chaperone/DNA topoisomerase II/histidine kinase"/>
    <property type="match status" value="1"/>
</dbReference>
<dbReference type="HOGENOM" id="CLU_000445_28_1_10"/>
<evidence type="ECO:0000313" key="12">
    <source>
        <dbReference type="EMBL" id="ADQ80005.1"/>
    </source>
</evidence>
<dbReference type="InterPro" id="IPR009057">
    <property type="entry name" value="Homeodomain-like_sf"/>
</dbReference>
<dbReference type="GO" id="GO:0000155">
    <property type="term" value="F:phosphorelay sensor kinase activity"/>
    <property type="evidence" value="ECO:0007669"/>
    <property type="project" value="InterPro"/>
</dbReference>
<reference key="1">
    <citation type="submission" date="2010-11" db="EMBL/GenBank/DDBJ databases">
        <title>The complete genome of Paludibacter propionicigenes DSM 17365.</title>
        <authorList>
            <consortium name="US DOE Joint Genome Institute (JGI-PGF)"/>
            <person name="Lucas S."/>
            <person name="Copeland A."/>
            <person name="Lapidus A."/>
            <person name="Bruce D."/>
            <person name="Goodwin L."/>
            <person name="Pitluck S."/>
            <person name="Kyrpides N."/>
            <person name="Mavromatis K."/>
            <person name="Ivanova N."/>
            <person name="Munk A.C."/>
            <person name="Brettin T."/>
            <person name="Detter J.C."/>
            <person name="Han C."/>
            <person name="Tapia R."/>
            <person name="Land M."/>
            <person name="Hauser L."/>
            <person name="Markowitz V."/>
            <person name="Cheng J.-F."/>
            <person name="Hugenholtz P."/>
            <person name="Woyke T."/>
            <person name="Wu D."/>
            <person name="Gronow S."/>
            <person name="Wellnitz S."/>
            <person name="Brambilla E."/>
            <person name="Klenk H.-P."/>
            <person name="Eisen J.A."/>
        </authorList>
    </citation>
    <scope>NUCLEOTIDE SEQUENCE</scope>
    <source>
        <strain>WB4</strain>
    </source>
</reference>
<dbReference type="InterPro" id="IPR015943">
    <property type="entry name" value="WD40/YVTN_repeat-like_dom_sf"/>
</dbReference>
<feature type="modified residue" description="4-aspartylphosphate" evidence="7">
    <location>
        <position position="1081"/>
    </location>
</feature>
<evidence type="ECO:0000256" key="7">
    <source>
        <dbReference type="PROSITE-ProRule" id="PRU00169"/>
    </source>
</evidence>
<dbReference type="InterPro" id="IPR011110">
    <property type="entry name" value="Reg_prop"/>
</dbReference>
<dbReference type="PROSITE" id="PS01124">
    <property type="entry name" value="HTH_ARAC_FAMILY_2"/>
    <property type="match status" value="1"/>
</dbReference>
<dbReference type="InterPro" id="IPR004358">
    <property type="entry name" value="Sig_transdc_His_kin-like_C"/>
</dbReference>
<dbReference type="CDD" id="cd00075">
    <property type="entry name" value="HATPase"/>
    <property type="match status" value="1"/>
</dbReference>
<dbReference type="PROSITE" id="PS00041">
    <property type="entry name" value="HTH_ARAC_FAMILY_1"/>
    <property type="match status" value="1"/>
</dbReference>
<dbReference type="Gene3D" id="2.60.40.10">
    <property type="entry name" value="Immunoglobulins"/>
    <property type="match status" value="1"/>
</dbReference>
<dbReference type="SMART" id="SM00387">
    <property type="entry name" value="HATPase_c"/>
    <property type="match status" value="1"/>
</dbReference>
<dbReference type="CDD" id="cd17574">
    <property type="entry name" value="REC_OmpR"/>
    <property type="match status" value="1"/>
</dbReference>
<keyword evidence="8" id="KW-1133">Transmembrane helix</keyword>
<dbReference type="InterPro" id="IPR003661">
    <property type="entry name" value="HisK_dim/P_dom"/>
</dbReference>
<dbReference type="AlphaFoldDB" id="E4T5L1"/>
<organism evidence="12 13">
    <name type="scientific">Paludibacter propionicigenes (strain DSM 17365 / JCM 13257 / WB4)</name>
    <dbReference type="NCBI Taxonomy" id="694427"/>
    <lineage>
        <taxon>Bacteria</taxon>
        <taxon>Pseudomonadati</taxon>
        <taxon>Bacteroidota</taxon>
        <taxon>Bacteroidia</taxon>
        <taxon>Bacteroidales</taxon>
        <taxon>Paludibacteraceae</taxon>
        <taxon>Paludibacter</taxon>
    </lineage>
</organism>
<keyword evidence="12" id="KW-0418">Kinase</keyword>
<evidence type="ECO:0000256" key="3">
    <source>
        <dbReference type="ARBA" id="ARBA00022553"/>
    </source>
</evidence>
<evidence type="ECO:0000256" key="8">
    <source>
        <dbReference type="SAM" id="Phobius"/>
    </source>
</evidence>
<evidence type="ECO:0000256" key="5">
    <source>
        <dbReference type="ARBA" id="ARBA00023125"/>
    </source>
</evidence>
<dbReference type="InterPro" id="IPR001789">
    <property type="entry name" value="Sig_transdc_resp-reg_receiver"/>
</dbReference>
<sequence length="1279" mass="146196">MKRYFLLYISFLIVICVQSSNIRFHSINEIFGISMLNVSSICKDNKGFIWAASRSGVIRLTDDSYHAYSLPFEKHNAIVVRLVYQNSGLLAYTNNGQLFRYNEILDKFDSLFTIRKFNIEITNVLADSKGTYWLSTNAGLYKLTKGVLSLQIPDVDFRNIIWYNERQIITIANKRISLLDIHTWRNKTICVYPSNQSIEITKLFYDKIHRRLWLGTLSSGLYYLDFRNHTFHSSSIKGLPRQPILAIEANSDATVLLGIDGRGVWKLDSRQDKLLDVYTESMDNPTSLAGNGVYDIYCDKQNGRVWVCSFSGGISYFEQTPMPIVFKTHQVNNGNSLCNNSVNKIYEDRNGNLWFATNDGVSCWNAHADKWRTYYNKSEQTRVFLSLCEDNEGRMWCGTYSSGIYVIDGKTGREIAHYTAANTSNRVTDFVFDIFKDSQGDIWIGGHRGNVSCFFSREREFKTYSLGNVYSIIELSPGKILFGCAHGLSILNKQTGQIETFITSSPCQDIIYYKGFIWLCSSGDGLLRFDLQKKKYEKVKTKADFPSNFLSSIMKIGGYFWIGTENGLCRFNPSTKAIDNISSLTDIAFNRDAHCKLKNGFYAWGTNRGVAIVDPVLLKSKPLHGKIFIQDVLVSGLSVRDNHAFKLTAPVDALKEITLKYNQNNLTMQLLPLGQVALKTKFSWIMEGLDVVSNSPSDYRTLAYSNIPSGKFLLKIRMFDESGSRLIAEREFIVRVTPPFWGTWWFYLLSIALVLGLFYFFVRFYVNRLKRRHAEDKMYFFTNMAHEIRTTITLIKSPLEELNKIKFPAKEKYYLNLATEQARRLSTTVTQLLDFQKADIGKDQLSLKMVDVVQLIRYRVSMFETFARGKNIELKCITNPSIYRTAVDEFKIERVVDNLISNAIKYSYSDRPVEVLFTADDTNWMLDVKDYGIGIDKDTQHKLFQEFFRGKNVINTNIVGSGIGLLLTKNYVSLHGGSIQCISKENEGSTFRIILPFREITTSAEEQQVNMSIDSIQLFDSELFIENPENKMRLLIVEDNVDLQNFMISALSAEFDVSAAKDGVVAWEIIKNEIPDIIISDVMMPNMDGFELCRLIKSTYETSHIPVVLLTALAGKAEQLHGLGLGADSYLTKPFDMSLVEQNIKSIIRNREIVRDKALRPIEKDCKEIFFINELNDNFIKKAAEVVWVNMTNIEFDKIQFASELNVSPSLLYKKVKSLTNKSPNEFVNSIKMNYALDLLQGHLHSVTEISEMCGFSSLDYFGKAFRKYFGKSPSDIIK</sequence>
<reference evidence="12 13" key="2">
    <citation type="journal article" date="2011" name="Stand. Genomic Sci.">
        <title>Complete genome sequence of Paludibacter propionicigenes type strain (WB4).</title>
        <authorList>
            <person name="Gronow S."/>
            <person name="Munk C."/>
            <person name="Lapidus A."/>
            <person name="Nolan M."/>
            <person name="Lucas S."/>
            <person name="Hammon N."/>
            <person name="Deshpande S."/>
            <person name="Cheng J.F."/>
            <person name="Tapia R."/>
            <person name="Han C."/>
            <person name="Goodwin L."/>
            <person name="Pitluck S."/>
            <person name="Liolios K."/>
            <person name="Ivanova N."/>
            <person name="Mavromatis K."/>
            <person name="Mikhailova N."/>
            <person name="Pati A."/>
            <person name="Chen A."/>
            <person name="Palaniappan K."/>
            <person name="Land M."/>
            <person name="Hauser L."/>
            <person name="Chang Y.J."/>
            <person name="Jeffries C.D."/>
            <person name="Brambilla E."/>
            <person name="Rohde M."/>
            <person name="Goker M."/>
            <person name="Detter J.C."/>
            <person name="Woyke T."/>
            <person name="Bristow J."/>
            <person name="Eisen J.A."/>
            <person name="Markowitz V."/>
            <person name="Hugenholtz P."/>
            <person name="Kyrpides N.C."/>
            <person name="Klenk H.P."/>
        </authorList>
    </citation>
    <scope>NUCLEOTIDE SEQUENCE [LARGE SCALE GENOMIC DNA]</scope>
    <source>
        <strain evidence="13">DSM 17365 / JCM 13257 / WB4</strain>
    </source>
</reference>
<evidence type="ECO:0000256" key="1">
    <source>
        <dbReference type="ARBA" id="ARBA00000085"/>
    </source>
</evidence>
<dbReference type="InterPro" id="IPR036890">
    <property type="entry name" value="HATPase_C_sf"/>
</dbReference>
<keyword evidence="12" id="KW-0808">Transferase</keyword>
<dbReference type="Pfam" id="PF00512">
    <property type="entry name" value="HisKA"/>
    <property type="match status" value="1"/>
</dbReference>
<evidence type="ECO:0000256" key="4">
    <source>
        <dbReference type="ARBA" id="ARBA00023015"/>
    </source>
</evidence>
<dbReference type="eggNOG" id="COG0745">
    <property type="taxonomic scope" value="Bacteria"/>
</dbReference>
<dbReference type="Pfam" id="PF00072">
    <property type="entry name" value="Response_reg"/>
    <property type="match status" value="1"/>
</dbReference>
<dbReference type="Gene3D" id="2.130.10.10">
    <property type="entry name" value="YVTN repeat-like/Quinoprotein amine dehydrogenase"/>
    <property type="match status" value="3"/>
</dbReference>
<dbReference type="eggNOG" id="COG2207">
    <property type="taxonomic scope" value="Bacteria"/>
</dbReference>
<dbReference type="EC" id="2.7.13.3" evidence="2"/>
<dbReference type="InterPro" id="IPR003594">
    <property type="entry name" value="HATPase_dom"/>
</dbReference>
<feature type="transmembrane region" description="Helical" evidence="8">
    <location>
        <begin position="744"/>
        <end position="762"/>
    </location>
</feature>
<feature type="domain" description="Response regulatory" evidence="11">
    <location>
        <begin position="1033"/>
        <end position="1148"/>
    </location>
</feature>
<accession>E4T5L1</accession>
<dbReference type="PROSITE" id="PS50110">
    <property type="entry name" value="RESPONSE_REGULATORY"/>
    <property type="match status" value="1"/>
</dbReference>